<accession>G3III3</accession>
<protein>
    <submittedName>
        <fullName evidence="1">Uncharacterized protein</fullName>
    </submittedName>
</protein>
<dbReference type="InParanoid" id="G3III3"/>
<gene>
    <name evidence="1" type="ORF">I79_023654</name>
</gene>
<evidence type="ECO:0000313" key="2">
    <source>
        <dbReference type="Proteomes" id="UP000001075"/>
    </source>
</evidence>
<organism evidence="1 2">
    <name type="scientific">Cricetulus griseus</name>
    <name type="common">Chinese hamster</name>
    <name type="synonym">Cricetulus barabensis griseus</name>
    <dbReference type="NCBI Taxonomy" id="10029"/>
    <lineage>
        <taxon>Eukaryota</taxon>
        <taxon>Metazoa</taxon>
        <taxon>Chordata</taxon>
        <taxon>Craniata</taxon>
        <taxon>Vertebrata</taxon>
        <taxon>Euteleostomi</taxon>
        <taxon>Mammalia</taxon>
        <taxon>Eutheria</taxon>
        <taxon>Euarchontoglires</taxon>
        <taxon>Glires</taxon>
        <taxon>Rodentia</taxon>
        <taxon>Myomorpha</taxon>
        <taxon>Muroidea</taxon>
        <taxon>Cricetidae</taxon>
        <taxon>Cricetinae</taxon>
        <taxon>Cricetulus</taxon>
    </lineage>
</organism>
<name>G3III3_CRIGR</name>
<sequence>MRQLFSLGSQHDWTEHWRIDYLAEMPLTDFEGKSQYHALLPLNFPSTGQQTKGTGNILTSIISKWTKTNRRQPGEGGIKTA</sequence>
<dbReference type="EMBL" id="JH003019">
    <property type="protein sequence ID" value="EGW13673.1"/>
    <property type="molecule type" value="Genomic_DNA"/>
</dbReference>
<dbReference type="AlphaFoldDB" id="G3III3"/>
<evidence type="ECO:0000313" key="1">
    <source>
        <dbReference type="EMBL" id="EGW13673.1"/>
    </source>
</evidence>
<proteinExistence type="predicted"/>
<reference evidence="2" key="1">
    <citation type="journal article" date="2011" name="Nat. Biotechnol.">
        <title>The genomic sequence of the Chinese hamster ovary (CHO)-K1 cell line.</title>
        <authorList>
            <person name="Xu X."/>
            <person name="Nagarajan H."/>
            <person name="Lewis N.E."/>
            <person name="Pan S."/>
            <person name="Cai Z."/>
            <person name="Liu X."/>
            <person name="Chen W."/>
            <person name="Xie M."/>
            <person name="Wang W."/>
            <person name="Hammond S."/>
            <person name="Andersen M.R."/>
            <person name="Neff N."/>
            <person name="Passarelli B."/>
            <person name="Koh W."/>
            <person name="Fan H.C."/>
            <person name="Wang J."/>
            <person name="Gui Y."/>
            <person name="Lee K.H."/>
            <person name="Betenbaugh M.J."/>
            <person name="Quake S.R."/>
            <person name="Famili I."/>
            <person name="Palsson B.O."/>
            <person name="Wang J."/>
        </authorList>
    </citation>
    <scope>NUCLEOTIDE SEQUENCE [LARGE SCALE GENOMIC DNA]</scope>
    <source>
        <strain evidence="2">CHO K1 cell line</strain>
    </source>
</reference>
<dbReference type="Proteomes" id="UP000001075">
    <property type="component" value="Unassembled WGS sequence"/>
</dbReference>